<dbReference type="NCBIfam" id="TIGR01637">
    <property type="entry name" value="phage_arpU"/>
    <property type="match status" value="1"/>
</dbReference>
<evidence type="ECO:0000313" key="1">
    <source>
        <dbReference type="EMBL" id="MBS4200288.1"/>
    </source>
</evidence>
<proteinExistence type="predicted"/>
<comment type="caution">
    <text evidence="1">The sequence shown here is derived from an EMBL/GenBank/DDBJ whole genome shotgun (WGS) entry which is preliminary data.</text>
</comment>
<accession>A0A942TMX6</accession>
<name>A0A942TMX6_9BACI</name>
<dbReference type="Proteomes" id="UP000682713">
    <property type="component" value="Unassembled WGS sequence"/>
</dbReference>
<protein>
    <recommendedName>
        <fullName evidence="3">ArpU family transcriptional regulator</fullName>
    </recommendedName>
</protein>
<organism evidence="1 2">
    <name type="scientific">Lederbergia citrisecunda</name>
    <dbReference type="NCBI Taxonomy" id="2833583"/>
    <lineage>
        <taxon>Bacteria</taxon>
        <taxon>Bacillati</taxon>
        <taxon>Bacillota</taxon>
        <taxon>Bacilli</taxon>
        <taxon>Bacillales</taxon>
        <taxon>Bacillaceae</taxon>
        <taxon>Lederbergia</taxon>
    </lineage>
</organism>
<keyword evidence="2" id="KW-1185">Reference proteome</keyword>
<dbReference type="AlphaFoldDB" id="A0A942TMX6"/>
<dbReference type="InterPro" id="IPR006524">
    <property type="entry name" value="ArpU-like"/>
</dbReference>
<reference evidence="1 2" key="1">
    <citation type="submission" date="2021-05" db="EMBL/GenBank/DDBJ databases">
        <title>Novel Bacillus species.</title>
        <authorList>
            <person name="Liu G."/>
        </authorList>
    </citation>
    <scope>NUCLEOTIDE SEQUENCE [LARGE SCALE GENOMIC DNA]</scope>
    <source>
        <strain evidence="1 2">FJAT-49732</strain>
    </source>
</reference>
<evidence type="ECO:0000313" key="2">
    <source>
        <dbReference type="Proteomes" id="UP000682713"/>
    </source>
</evidence>
<sequence length="139" mass="16456">MQLAFFNTNLTKESRRKAEKLMSSYKNIEAIIESKKLDLEPRMTANYQASESQRGNQFHSETERLAIANQEIEEYVITRRKLSLVYESLKKEQQEIWEQRYIQGKYDTDVYSDMGLNEKRYYRLKGEMIAVVADALNLI</sequence>
<gene>
    <name evidence="1" type="ORF">KHA93_11665</name>
</gene>
<dbReference type="EMBL" id="JAGYPJ010000001">
    <property type="protein sequence ID" value="MBS4200288.1"/>
    <property type="molecule type" value="Genomic_DNA"/>
</dbReference>
<dbReference type="RefSeq" id="WP_213110884.1">
    <property type="nucleotide sequence ID" value="NZ_JAGYPJ010000001.1"/>
</dbReference>
<evidence type="ECO:0008006" key="3">
    <source>
        <dbReference type="Google" id="ProtNLM"/>
    </source>
</evidence>